<sequence>MRGVYHVAREEARQCEEAGRYIPWDFEEAEDRATELADSDPCYMRKCFVKTRGAYDLGQAELTAIREVREVHPEWNPEEPSPLVVFSEWRLPYDKFGYSPDYYYRFRFKMTTKDDLYLDAVPMVWGPEKGQWLFGPQVWSYQALLEHIKCTYSAALQWLFGPQVWSYQGAA</sequence>
<gene>
    <name evidence="1" type="ORF">TNIN_223821</name>
</gene>
<organism evidence="1 2">
    <name type="scientific">Trichonephila inaurata madagascariensis</name>
    <dbReference type="NCBI Taxonomy" id="2747483"/>
    <lineage>
        <taxon>Eukaryota</taxon>
        <taxon>Metazoa</taxon>
        <taxon>Ecdysozoa</taxon>
        <taxon>Arthropoda</taxon>
        <taxon>Chelicerata</taxon>
        <taxon>Arachnida</taxon>
        <taxon>Araneae</taxon>
        <taxon>Araneomorphae</taxon>
        <taxon>Entelegynae</taxon>
        <taxon>Araneoidea</taxon>
        <taxon>Nephilidae</taxon>
        <taxon>Trichonephila</taxon>
        <taxon>Trichonephila inaurata</taxon>
    </lineage>
</organism>
<dbReference type="OrthoDB" id="6455330at2759"/>
<evidence type="ECO:0000313" key="1">
    <source>
        <dbReference type="EMBL" id="GFS64919.1"/>
    </source>
</evidence>
<name>A0A8X6MKL5_9ARAC</name>
<proteinExistence type="predicted"/>
<keyword evidence="2" id="KW-1185">Reference proteome</keyword>
<evidence type="ECO:0000313" key="2">
    <source>
        <dbReference type="Proteomes" id="UP000886998"/>
    </source>
</evidence>
<protein>
    <submittedName>
        <fullName evidence="1">Uncharacterized protein</fullName>
    </submittedName>
</protein>
<comment type="caution">
    <text evidence="1">The sequence shown here is derived from an EMBL/GenBank/DDBJ whole genome shotgun (WGS) entry which is preliminary data.</text>
</comment>
<reference evidence="1" key="1">
    <citation type="submission" date="2020-08" db="EMBL/GenBank/DDBJ databases">
        <title>Multicomponent nature underlies the extraordinary mechanical properties of spider dragline silk.</title>
        <authorList>
            <person name="Kono N."/>
            <person name="Nakamura H."/>
            <person name="Mori M."/>
            <person name="Yoshida Y."/>
            <person name="Ohtoshi R."/>
            <person name="Malay A.D."/>
            <person name="Moran D.A.P."/>
            <person name="Tomita M."/>
            <person name="Numata K."/>
            <person name="Arakawa K."/>
        </authorList>
    </citation>
    <scope>NUCLEOTIDE SEQUENCE</scope>
</reference>
<dbReference type="Proteomes" id="UP000886998">
    <property type="component" value="Unassembled WGS sequence"/>
</dbReference>
<dbReference type="AlphaFoldDB" id="A0A8X6MKL5"/>
<dbReference type="EMBL" id="BMAV01028085">
    <property type="protein sequence ID" value="GFS64919.1"/>
    <property type="molecule type" value="Genomic_DNA"/>
</dbReference>
<accession>A0A8X6MKL5</accession>